<evidence type="ECO:0000313" key="1">
    <source>
        <dbReference type="EMBL" id="CAJ0854591.1"/>
    </source>
</evidence>
<sequence length="85" mass="9345">MKATFTTRMARLEARNPGEVNPILSDEELAQRLALIRAVKDCKKSDRAATNEGLAEMLAWSVEQVQATTAQCLSIADNLEKQGLL</sequence>
<accession>A0AA48LXG7</accession>
<dbReference type="EMBL" id="OY288114">
    <property type="protein sequence ID" value="CAJ0854591.1"/>
    <property type="molecule type" value="Genomic_DNA"/>
</dbReference>
<proteinExistence type="predicted"/>
<organism evidence="1">
    <name type="scientific">freshwater sediment metagenome</name>
    <dbReference type="NCBI Taxonomy" id="556182"/>
    <lineage>
        <taxon>unclassified sequences</taxon>
        <taxon>metagenomes</taxon>
        <taxon>ecological metagenomes</taxon>
    </lineage>
</organism>
<protein>
    <submittedName>
        <fullName evidence="1">Uncharacterized protein</fullName>
    </submittedName>
</protein>
<name>A0AA48LXG7_9ZZZZ</name>
<dbReference type="AlphaFoldDB" id="A0AA48LXG7"/>
<gene>
    <name evidence="1" type="ORF">AMST5_00755</name>
</gene>
<reference evidence="1" key="1">
    <citation type="submission" date="2023-07" db="EMBL/GenBank/DDBJ databases">
        <authorList>
            <person name="Pelsma A.J. K."/>
        </authorList>
    </citation>
    <scope>NUCLEOTIDE SEQUENCE</scope>
</reference>